<dbReference type="InterPro" id="IPR001650">
    <property type="entry name" value="Helicase_C-like"/>
</dbReference>
<keyword evidence="9" id="KW-1185">Reference proteome</keyword>
<dbReference type="InterPro" id="IPR000330">
    <property type="entry name" value="SNF2_N"/>
</dbReference>
<evidence type="ECO:0000259" key="6">
    <source>
        <dbReference type="PROSITE" id="PS51192"/>
    </source>
</evidence>
<proteinExistence type="predicted"/>
<evidence type="ECO:0000256" key="5">
    <source>
        <dbReference type="SAM" id="MobiDB-lite"/>
    </source>
</evidence>
<keyword evidence="2" id="KW-0378">Hydrolase</keyword>
<name>A0A167VAK7_9EURO</name>
<organism evidence="8 9">
    <name type="scientific">Ascosphaera apis ARSEF 7405</name>
    <dbReference type="NCBI Taxonomy" id="392613"/>
    <lineage>
        <taxon>Eukaryota</taxon>
        <taxon>Fungi</taxon>
        <taxon>Dikarya</taxon>
        <taxon>Ascomycota</taxon>
        <taxon>Pezizomycotina</taxon>
        <taxon>Eurotiomycetes</taxon>
        <taxon>Eurotiomycetidae</taxon>
        <taxon>Onygenales</taxon>
        <taxon>Ascosphaeraceae</taxon>
        <taxon>Ascosphaera</taxon>
    </lineage>
</organism>
<dbReference type="SMART" id="SM00490">
    <property type="entry name" value="HELICc"/>
    <property type="match status" value="1"/>
</dbReference>
<accession>A0A167VAK7</accession>
<dbReference type="AlphaFoldDB" id="A0A167VAK7"/>
<dbReference type="InterPro" id="IPR038718">
    <property type="entry name" value="SNF2-like_sf"/>
</dbReference>
<dbReference type="GO" id="GO:0005634">
    <property type="term" value="C:nucleus"/>
    <property type="evidence" value="ECO:0007669"/>
    <property type="project" value="TreeGrafter"/>
</dbReference>
<dbReference type="SMART" id="SM00487">
    <property type="entry name" value="DEXDc"/>
    <property type="match status" value="1"/>
</dbReference>
<sequence>MNPFPGALLLDPKGQRKLARQQQQQQQKRQNQTPNQGQGQGYRRSDSVVANVTGDRQGVSQGARTPRRSTPAAQFVFQNNEATPSSVTEASSLSSRDGSSNTNTEEGEGFNSNGGRDVPEQGTSVTEDATSEKAAHGNSEALSMVESIYNVSERWGGAAKRQKLDDGRSSSSFKRRETGVPPTLLQDPMGGSTLPPPPPATIDLTADDEDKAPSDDDVVFLSNRVIPDQEVLYGRIEGAHVLAYQVPFPSTASMHFATAGHWPSIRCTINREPSKNIQITVKDSKDMTFGAIDNRTAAALVPLLDSPHLKVHVSARLDARKRKENEDAGRQTSDMYRVTLNLYGPRSRSVAIGKWLSQKNVWLGTPIVVEAGVEVCNPHAADRMQKVADLYNQNRFNIRSETRKVENIGNSVSKIMEDMSSAEDIPEMEAPAGIRTELKRHQKQALWFMTQKEQPRKIGVNAKDCNSFWRLGRTHRGLAYVDSIRDVEYTGVPEEVLGGLLGDVMGLGKTLSILSLVVALKDQAEQWATGNNPSITSRAMPKCNPQNQNIKTTLLVCPLSTTSNWEDQIKEHLQEGTLSYYLYHGASRTSQIDILAKHDVVITTYSTVQRELMSANTKKRSSPLSRVNFFRIVLDEAHCIREPSTQSFQAIVSLESQRRWALTGTPIQNSLKDLGSIVRFLRLEPYDDPIRFAAVSDPLKLENPTQEALRRFRALVSSFALRRDKDKIGLPPRKDIEEWLELSDRERDIYERVQRRFGVMFKKIKGQMGQVTQSGQVGQEKLHIDKQVWNELLKGMMYMRLVCAHGIDLLDVRERQNYEGQIAAEAIDLDAEEEEEKRADQEDFHMDYKTVKAYRIFYFMTQQNECRCAWCDDEIELPSGDDNPESKYTEFAYFLSCFCLVCRSCYKKPEDRKKSTLYEMGRCRSCGDSNIDSGFIPITPYTYEMFEESSYLGRGKGHSKVLGNYTGPATKTQALMRRLLEDKKRNEEIAARNDTREEGITEEKPIKSVIFSSWKTHLDLIEKALNDHGLGNFVSLHGKLKLADRTKVIEKFRDDDNTHIMLATLGAGGVGLNFTAASKVYIMEPHYNPAVIAQAVDRVHRIGQTREVTTVRFLMKNTIDQQVHEVSLNKLKMAEMGLTGKKKETDSEKLARLQGAYGQTL</sequence>
<dbReference type="InterPro" id="IPR049730">
    <property type="entry name" value="SNF2/RAD54-like_C"/>
</dbReference>
<dbReference type="GO" id="GO:0008094">
    <property type="term" value="F:ATP-dependent activity, acting on DNA"/>
    <property type="evidence" value="ECO:0007669"/>
    <property type="project" value="TreeGrafter"/>
</dbReference>
<evidence type="ECO:0000259" key="7">
    <source>
        <dbReference type="PROSITE" id="PS51194"/>
    </source>
</evidence>
<protein>
    <submittedName>
        <fullName evidence="8">DNA repair protein RAD16</fullName>
    </submittedName>
</protein>
<evidence type="ECO:0000256" key="2">
    <source>
        <dbReference type="ARBA" id="ARBA00022801"/>
    </source>
</evidence>
<dbReference type="VEuPathDB" id="FungiDB:AAP_05792"/>
<dbReference type="OrthoDB" id="448448at2759"/>
<feature type="compositionally biased region" description="Low complexity" evidence="5">
    <location>
        <begin position="20"/>
        <end position="37"/>
    </location>
</feature>
<feature type="domain" description="Helicase ATP-binding" evidence="6">
    <location>
        <begin position="490"/>
        <end position="684"/>
    </location>
</feature>
<feature type="region of interest" description="Disordered" evidence="5">
    <location>
        <begin position="1"/>
        <end position="139"/>
    </location>
</feature>
<gene>
    <name evidence="8" type="ORF">AAP_05792</name>
</gene>
<dbReference type="InterPro" id="IPR027417">
    <property type="entry name" value="P-loop_NTPase"/>
</dbReference>
<feature type="compositionally biased region" description="Basic and acidic residues" evidence="5">
    <location>
        <begin position="162"/>
        <end position="178"/>
    </location>
</feature>
<comment type="caution">
    <text evidence="8">The sequence shown here is derived from an EMBL/GenBank/DDBJ whole genome shotgun (WGS) entry which is preliminary data.</text>
</comment>
<reference evidence="8 9" key="1">
    <citation type="journal article" date="2016" name="Genome Biol. Evol.">
        <title>Divergent and convergent evolution of fungal pathogenicity.</title>
        <authorList>
            <person name="Shang Y."/>
            <person name="Xiao G."/>
            <person name="Zheng P."/>
            <person name="Cen K."/>
            <person name="Zhan S."/>
            <person name="Wang C."/>
        </authorList>
    </citation>
    <scope>NUCLEOTIDE SEQUENCE [LARGE SCALE GENOMIC DNA]</scope>
    <source>
        <strain evidence="8 9">ARSEF 7405</strain>
    </source>
</reference>
<dbReference type="CDD" id="cd18008">
    <property type="entry name" value="DEXDc_SHPRH-like"/>
    <property type="match status" value="1"/>
</dbReference>
<dbReference type="GO" id="GO:0016787">
    <property type="term" value="F:hydrolase activity"/>
    <property type="evidence" value="ECO:0007669"/>
    <property type="project" value="UniProtKB-KW"/>
</dbReference>
<keyword evidence="1" id="KW-0547">Nucleotide-binding</keyword>
<keyword evidence="3" id="KW-0067">ATP-binding</keyword>
<dbReference type="CDD" id="cd18793">
    <property type="entry name" value="SF2_C_SNF"/>
    <property type="match status" value="1"/>
</dbReference>
<dbReference type="GO" id="GO:0006281">
    <property type="term" value="P:DNA repair"/>
    <property type="evidence" value="ECO:0007669"/>
    <property type="project" value="TreeGrafter"/>
</dbReference>
<evidence type="ECO:0000313" key="9">
    <source>
        <dbReference type="Proteomes" id="UP000242877"/>
    </source>
</evidence>
<feature type="domain" description="Helicase C-terminal" evidence="7">
    <location>
        <begin position="994"/>
        <end position="1154"/>
    </location>
</feature>
<evidence type="ECO:0000256" key="4">
    <source>
        <dbReference type="SAM" id="Coils"/>
    </source>
</evidence>
<dbReference type="Proteomes" id="UP000242877">
    <property type="component" value="Unassembled WGS sequence"/>
</dbReference>
<dbReference type="PROSITE" id="PS51194">
    <property type="entry name" value="HELICASE_CTER"/>
    <property type="match status" value="1"/>
</dbReference>
<feature type="coiled-coil region" evidence="4">
    <location>
        <begin position="815"/>
        <end position="842"/>
    </location>
</feature>
<feature type="compositionally biased region" description="Polar residues" evidence="5">
    <location>
        <begin position="76"/>
        <end position="114"/>
    </location>
</feature>
<dbReference type="PANTHER" id="PTHR45626">
    <property type="entry name" value="TRANSCRIPTION TERMINATION FACTOR 2-RELATED"/>
    <property type="match status" value="1"/>
</dbReference>
<dbReference type="PANTHER" id="PTHR45626:SF52">
    <property type="entry name" value="SINGLE-STRANDED DNA-DEPENDENT ATPASE (EUROFUNG)"/>
    <property type="match status" value="1"/>
</dbReference>
<dbReference type="EMBL" id="AZGZ01000036">
    <property type="protein sequence ID" value="KZZ87268.1"/>
    <property type="molecule type" value="Genomic_DNA"/>
</dbReference>
<dbReference type="Gene3D" id="3.40.50.300">
    <property type="entry name" value="P-loop containing nucleotide triphosphate hydrolases"/>
    <property type="match status" value="1"/>
</dbReference>
<evidence type="ECO:0000313" key="8">
    <source>
        <dbReference type="EMBL" id="KZZ87268.1"/>
    </source>
</evidence>
<keyword evidence="4" id="KW-0175">Coiled coil</keyword>
<dbReference type="Pfam" id="PF00176">
    <property type="entry name" value="SNF2-rel_dom"/>
    <property type="match status" value="1"/>
</dbReference>
<dbReference type="SUPFAM" id="SSF52540">
    <property type="entry name" value="P-loop containing nucleoside triphosphate hydrolases"/>
    <property type="match status" value="2"/>
</dbReference>
<evidence type="ECO:0000256" key="1">
    <source>
        <dbReference type="ARBA" id="ARBA00022741"/>
    </source>
</evidence>
<dbReference type="InterPro" id="IPR050628">
    <property type="entry name" value="SNF2_RAD54_helicase_TF"/>
</dbReference>
<evidence type="ECO:0000256" key="3">
    <source>
        <dbReference type="ARBA" id="ARBA00022840"/>
    </source>
</evidence>
<dbReference type="GO" id="GO:0005524">
    <property type="term" value="F:ATP binding"/>
    <property type="evidence" value="ECO:0007669"/>
    <property type="project" value="UniProtKB-KW"/>
</dbReference>
<dbReference type="Gene3D" id="3.40.50.10810">
    <property type="entry name" value="Tandem AAA-ATPase domain"/>
    <property type="match status" value="1"/>
</dbReference>
<dbReference type="PROSITE" id="PS51192">
    <property type="entry name" value="HELICASE_ATP_BIND_1"/>
    <property type="match status" value="1"/>
</dbReference>
<feature type="compositionally biased region" description="Acidic residues" evidence="5">
    <location>
        <begin position="205"/>
        <end position="215"/>
    </location>
</feature>
<dbReference type="InterPro" id="IPR014001">
    <property type="entry name" value="Helicase_ATP-bd"/>
</dbReference>
<feature type="region of interest" description="Disordered" evidence="5">
    <location>
        <begin position="156"/>
        <end position="215"/>
    </location>
</feature>
<dbReference type="Pfam" id="PF00271">
    <property type="entry name" value="Helicase_C"/>
    <property type="match status" value="1"/>
</dbReference>